<name>A0ABN0C6N3_9ACTN</name>
<evidence type="ECO:0000313" key="2">
    <source>
        <dbReference type="Proteomes" id="UP000003179"/>
    </source>
</evidence>
<protein>
    <submittedName>
        <fullName evidence="1">Uncharacterized protein</fullName>
    </submittedName>
</protein>
<organism evidence="1 2">
    <name type="scientific">Cutibacterium modestum HL044PA1</name>
    <dbReference type="NCBI Taxonomy" id="765109"/>
    <lineage>
        <taxon>Bacteria</taxon>
        <taxon>Bacillati</taxon>
        <taxon>Actinomycetota</taxon>
        <taxon>Actinomycetes</taxon>
        <taxon>Propionibacteriales</taxon>
        <taxon>Propionibacteriaceae</taxon>
        <taxon>Cutibacterium</taxon>
        <taxon>Cutibacterium modestum</taxon>
    </lineage>
</organism>
<accession>A0ABN0C6N3</accession>
<comment type="caution">
    <text evidence="1">The sequence shown here is derived from an EMBL/GenBank/DDBJ whole genome shotgun (WGS) entry which is preliminary data.</text>
</comment>
<dbReference type="EMBL" id="ADZU01000015">
    <property type="protein sequence ID" value="EFS92985.1"/>
    <property type="molecule type" value="Genomic_DNA"/>
</dbReference>
<dbReference type="Proteomes" id="UP000003179">
    <property type="component" value="Unassembled WGS sequence"/>
</dbReference>
<sequence>MHCFPVSWADLNVSSFFGGGRWRAGTDWRRSVRMYIATATFDEISLV</sequence>
<gene>
    <name evidence="1" type="ORF">HMPREF9607_00836</name>
</gene>
<proteinExistence type="predicted"/>
<reference evidence="1" key="1">
    <citation type="submission" date="2010-08" db="EMBL/GenBank/DDBJ databases">
        <authorList>
            <person name="Weinstock G."/>
            <person name="Sodergren E."/>
            <person name="Clifton S."/>
            <person name="Fulton L."/>
            <person name="Fulton B."/>
            <person name="Courtney L."/>
            <person name="Fronick C."/>
            <person name="Harrison M."/>
            <person name="Strong C."/>
            <person name="Farmer C."/>
            <person name="Delahaunty K."/>
            <person name="Markovic C."/>
            <person name="Hall O."/>
            <person name="Minx P."/>
            <person name="Tomlinson C."/>
            <person name="Mitreva M."/>
            <person name="Hou S."/>
            <person name="Chen J."/>
            <person name="Wollam A."/>
            <person name="Pepin K.H."/>
            <person name="Johnson M."/>
            <person name="Bhonagiri V."/>
            <person name="Zhang X."/>
            <person name="Suruliraj S."/>
            <person name="Warren W."/>
            <person name="Chinwalla A."/>
            <person name="Mardis E.R."/>
            <person name="Wilson R.K."/>
        </authorList>
    </citation>
    <scope>NUCLEOTIDE SEQUENCE [LARGE SCALE GENOMIC DNA]</scope>
    <source>
        <strain evidence="1">HL044PA1</strain>
    </source>
</reference>
<keyword evidence="2" id="KW-1185">Reference proteome</keyword>
<evidence type="ECO:0000313" key="1">
    <source>
        <dbReference type="EMBL" id="EFS92985.1"/>
    </source>
</evidence>